<evidence type="ECO:0000256" key="7">
    <source>
        <dbReference type="ARBA" id="ARBA00022801"/>
    </source>
</evidence>
<organism evidence="10 11">
    <name type="scientific">Ceratopteris richardii</name>
    <name type="common">Triangle waterfern</name>
    <dbReference type="NCBI Taxonomy" id="49495"/>
    <lineage>
        <taxon>Eukaryota</taxon>
        <taxon>Viridiplantae</taxon>
        <taxon>Streptophyta</taxon>
        <taxon>Embryophyta</taxon>
        <taxon>Tracheophyta</taxon>
        <taxon>Polypodiopsida</taxon>
        <taxon>Polypodiidae</taxon>
        <taxon>Polypodiales</taxon>
        <taxon>Pteridineae</taxon>
        <taxon>Pteridaceae</taxon>
        <taxon>Parkerioideae</taxon>
        <taxon>Ceratopteris</taxon>
    </lineage>
</organism>
<keyword evidence="11" id="KW-1185">Reference proteome</keyword>
<comment type="caution">
    <text evidence="10">The sequence shown here is derived from an EMBL/GenBank/DDBJ whole genome shotgun (WGS) entry which is preliminary data.</text>
</comment>
<keyword evidence="6" id="KW-0732">Signal</keyword>
<dbReference type="GO" id="GO:0000272">
    <property type="term" value="P:polysaccharide catabolic process"/>
    <property type="evidence" value="ECO:0007669"/>
    <property type="project" value="InterPro"/>
</dbReference>
<proteinExistence type="inferred from homology"/>
<comment type="subcellular location">
    <subcellularLocation>
        <location evidence="2">Secreted</location>
    </subcellularLocation>
</comment>
<dbReference type="SUPFAM" id="SSF51445">
    <property type="entry name" value="(Trans)glycosidases"/>
    <property type="match status" value="1"/>
</dbReference>
<dbReference type="FunFam" id="3.20.20.80:FF:000012">
    <property type="entry name" value="Mannan endo-1,4-beta-mannosidase 6"/>
    <property type="match status" value="1"/>
</dbReference>
<keyword evidence="8" id="KW-0326">Glycosidase</keyword>
<evidence type="ECO:0000256" key="1">
    <source>
        <dbReference type="ARBA" id="ARBA00001678"/>
    </source>
</evidence>
<dbReference type="InterPro" id="IPR017853">
    <property type="entry name" value="GH"/>
</dbReference>
<evidence type="ECO:0000256" key="3">
    <source>
        <dbReference type="ARBA" id="ARBA00005641"/>
    </source>
</evidence>
<evidence type="ECO:0000256" key="6">
    <source>
        <dbReference type="ARBA" id="ARBA00022729"/>
    </source>
</evidence>
<dbReference type="Proteomes" id="UP000825935">
    <property type="component" value="Chromosome 16"/>
</dbReference>
<evidence type="ECO:0000313" key="11">
    <source>
        <dbReference type="Proteomes" id="UP000825935"/>
    </source>
</evidence>
<protein>
    <recommendedName>
        <fullName evidence="4">mannan endo-1,4-beta-mannosidase</fullName>
        <ecNumber evidence="4">3.2.1.78</ecNumber>
    </recommendedName>
</protein>
<evidence type="ECO:0000259" key="9">
    <source>
        <dbReference type="Pfam" id="PF26410"/>
    </source>
</evidence>
<dbReference type="PANTHER" id="PTHR31451:SF39">
    <property type="entry name" value="MANNAN ENDO-1,4-BETA-MANNOSIDASE 1"/>
    <property type="match status" value="1"/>
</dbReference>
<dbReference type="EC" id="3.2.1.78" evidence="4"/>
<dbReference type="InterPro" id="IPR001547">
    <property type="entry name" value="Glyco_hydro_5"/>
</dbReference>
<comment type="similarity">
    <text evidence="3">Belongs to the glycosyl hydrolase 5 (cellulase A) family.</text>
</comment>
<name>A0A8T2T283_CERRI</name>
<evidence type="ECO:0000256" key="2">
    <source>
        <dbReference type="ARBA" id="ARBA00004613"/>
    </source>
</evidence>
<dbReference type="OMA" id="WIEEMAP"/>
<dbReference type="GO" id="GO:0016985">
    <property type="term" value="F:mannan endo-1,4-beta-mannosidase activity"/>
    <property type="evidence" value="ECO:0007669"/>
    <property type="project" value="UniProtKB-EC"/>
</dbReference>
<evidence type="ECO:0000256" key="8">
    <source>
        <dbReference type="ARBA" id="ARBA00023295"/>
    </source>
</evidence>
<dbReference type="AlphaFoldDB" id="A0A8T2T283"/>
<reference evidence="10" key="1">
    <citation type="submission" date="2021-08" db="EMBL/GenBank/DDBJ databases">
        <title>WGS assembly of Ceratopteris richardii.</title>
        <authorList>
            <person name="Marchant D.B."/>
            <person name="Chen G."/>
            <person name="Jenkins J."/>
            <person name="Shu S."/>
            <person name="Leebens-Mack J."/>
            <person name="Grimwood J."/>
            <person name="Schmutz J."/>
            <person name="Soltis P."/>
            <person name="Soltis D."/>
            <person name="Chen Z.-H."/>
        </authorList>
    </citation>
    <scope>NUCLEOTIDE SEQUENCE</scope>
    <source>
        <strain evidence="10">Whitten #5841</strain>
        <tissue evidence="10">Leaf</tissue>
    </source>
</reference>
<dbReference type="InterPro" id="IPR045053">
    <property type="entry name" value="MAN-like"/>
</dbReference>
<evidence type="ECO:0000256" key="4">
    <source>
        <dbReference type="ARBA" id="ARBA00012706"/>
    </source>
</evidence>
<dbReference type="OrthoDB" id="406631at2759"/>
<dbReference type="PANTHER" id="PTHR31451">
    <property type="match status" value="1"/>
</dbReference>
<dbReference type="Pfam" id="PF26410">
    <property type="entry name" value="GH5_mannosidase"/>
    <property type="match status" value="1"/>
</dbReference>
<accession>A0A8T2T283</accession>
<feature type="domain" description="Glycoside hydrolase family 5" evidence="9">
    <location>
        <begin position="5"/>
        <end position="348"/>
    </location>
</feature>
<evidence type="ECO:0000256" key="5">
    <source>
        <dbReference type="ARBA" id="ARBA00022525"/>
    </source>
</evidence>
<sequence>MGSLSFVATKGSQFVVDGKPYYINGFNAYFLMAISVDSYSRPRATMLLEEAAAAGLNTCRTWAFNDGNGYEALQTSPGVYDERVFQALDFVLSEAKRVGIRLILSLSNNWKDYGGKAQYVQWAQKINNNASAQLSSEDAFFSDATCTALYKNHVQTVLTRINTITGVPYKNDPTIFSWELMNEPRCLSDQSGAILQAWIEEMAPYVKSIDSNHLLQVGLEGFYGPSSSVRVDANPNSYCQQLGTDFIKNHQVPGVDYATIHAYPDSWLGWNVSVEDRIAFMKSWISVHAADCSSGGNLQMPLVLAEVGLSQWSGGFTVANRDRLMAATYAALLESARASGAAAGALIWQLFPPGMDNWSDGYQILLSKDISTAAIITQQSQDIAALNANSAPPSATPSRASLISFPGKLRSNL</sequence>
<keyword evidence="5" id="KW-0964">Secreted</keyword>
<dbReference type="EMBL" id="CM035421">
    <property type="protein sequence ID" value="KAH7388538.1"/>
    <property type="molecule type" value="Genomic_DNA"/>
</dbReference>
<keyword evidence="7" id="KW-0378">Hydrolase</keyword>
<evidence type="ECO:0000313" key="10">
    <source>
        <dbReference type="EMBL" id="KAH7388538.1"/>
    </source>
</evidence>
<dbReference type="Gene3D" id="3.20.20.80">
    <property type="entry name" value="Glycosidases"/>
    <property type="match status" value="1"/>
</dbReference>
<dbReference type="GO" id="GO:0005576">
    <property type="term" value="C:extracellular region"/>
    <property type="evidence" value="ECO:0007669"/>
    <property type="project" value="UniProtKB-SubCell"/>
</dbReference>
<comment type="catalytic activity">
    <reaction evidence="1">
        <text>Random hydrolysis of (1-&gt;4)-beta-D-mannosidic linkages in mannans, galactomannans and glucomannans.</text>
        <dbReference type="EC" id="3.2.1.78"/>
    </reaction>
</comment>
<gene>
    <name evidence="10" type="ORF">KP509_16G080700</name>
</gene>